<feature type="transmembrane region" description="Helical" evidence="2">
    <location>
        <begin position="119"/>
        <end position="137"/>
    </location>
</feature>
<evidence type="ECO:0000313" key="5">
    <source>
        <dbReference type="Proteomes" id="UP000579605"/>
    </source>
</evidence>
<accession>A0A852ZUL8</accession>
<dbReference type="RefSeq" id="WP_179790070.1">
    <property type="nucleotide sequence ID" value="NZ_BAAARR010000021.1"/>
</dbReference>
<feature type="region of interest" description="Disordered" evidence="1">
    <location>
        <begin position="63"/>
        <end position="85"/>
    </location>
</feature>
<protein>
    <recommendedName>
        <fullName evidence="3">DUF1707 domain-containing protein</fullName>
    </recommendedName>
</protein>
<evidence type="ECO:0000259" key="3">
    <source>
        <dbReference type="Pfam" id="PF08044"/>
    </source>
</evidence>
<gene>
    <name evidence="4" type="ORF">F4554_005318</name>
</gene>
<proteinExistence type="predicted"/>
<sequence length="145" mass="16188">MSTEHQPMRASDRERDEVAARIQEATAEGRLTLEESDERLTGVFASRYRHELAALVADLPVSSPAVPGRTGRPARPVPKPTSNGRRWADPGLLIHTLIVVLLSAAMLVHWVAGSNQAQHPWPVFPLVWLWVSVAIHARRRNDRAR</sequence>
<dbReference type="Proteomes" id="UP000579605">
    <property type="component" value="Unassembled WGS sequence"/>
</dbReference>
<comment type="caution">
    <text evidence="4">The sequence shown here is derived from an EMBL/GenBank/DDBJ whole genome shotgun (WGS) entry which is preliminary data.</text>
</comment>
<evidence type="ECO:0000313" key="4">
    <source>
        <dbReference type="EMBL" id="NYH92680.1"/>
    </source>
</evidence>
<keyword evidence="2" id="KW-1133">Transmembrane helix</keyword>
<reference evidence="4 5" key="1">
    <citation type="submission" date="2020-07" db="EMBL/GenBank/DDBJ databases">
        <title>Sequencing the genomes of 1000 actinobacteria strains.</title>
        <authorList>
            <person name="Klenk H.-P."/>
        </authorList>
    </citation>
    <scope>NUCLEOTIDE SEQUENCE [LARGE SCALE GENOMIC DNA]</scope>
    <source>
        <strain evidence="4 5">DSM 18448</strain>
    </source>
</reference>
<dbReference type="EMBL" id="JACBZH010000001">
    <property type="protein sequence ID" value="NYH92680.1"/>
    <property type="molecule type" value="Genomic_DNA"/>
</dbReference>
<feature type="domain" description="DUF1707" evidence="3">
    <location>
        <begin position="8"/>
        <end position="60"/>
    </location>
</feature>
<dbReference type="InterPro" id="IPR012551">
    <property type="entry name" value="DUF1707_SHOCT-like"/>
</dbReference>
<dbReference type="AlphaFoldDB" id="A0A852ZUL8"/>
<name>A0A852ZUL8_9ACTN</name>
<keyword evidence="5" id="KW-1185">Reference proteome</keyword>
<dbReference type="Pfam" id="PF08044">
    <property type="entry name" value="DUF1707"/>
    <property type="match status" value="1"/>
</dbReference>
<evidence type="ECO:0000256" key="2">
    <source>
        <dbReference type="SAM" id="Phobius"/>
    </source>
</evidence>
<feature type="transmembrane region" description="Helical" evidence="2">
    <location>
        <begin position="92"/>
        <end position="113"/>
    </location>
</feature>
<keyword evidence="2" id="KW-0472">Membrane</keyword>
<keyword evidence="2" id="KW-0812">Transmembrane</keyword>
<evidence type="ECO:0000256" key="1">
    <source>
        <dbReference type="SAM" id="MobiDB-lite"/>
    </source>
</evidence>
<organism evidence="4 5">
    <name type="scientific">Actinopolymorpha rutila</name>
    <dbReference type="NCBI Taxonomy" id="446787"/>
    <lineage>
        <taxon>Bacteria</taxon>
        <taxon>Bacillati</taxon>
        <taxon>Actinomycetota</taxon>
        <taxon>Actinomycetes</taxon>
        <taxon>Propionibacteriales</taxon>
        <taxon>Actinopolymorphaceae</taxon>
        <taxon>Actinopolymorpha</taxon>
    </lineage>
</organism>